<reference evidence="3 4" key="1">
    <citation type="submission" date="2018-04" db="EMBL/GenBank/DDBJ databases">
        <title>Halococcoides cellulosivorans gen. nov., sp. nov., an extremely halophilic cellulose-utilizing haloarchaeon from hypersaline lakes.</title>
        <authorList>
            <person name="Sorokin D.Y."/>
            <person name="Toshchakov S.V."/>
            <person name="Samarov N.I."/>
            <person name="Korzhenkov A."/>
            <person name="Kublanov I.V."/>
        </authorList>
    </citation>
    <scope>NUCLEOTIDE SEQUENCE [LARGE SCALE GENOMIC DNA]</scope>
    <source>
        <strain evidence="3 4">HArcel1</strain>
    </source>
</reference>
<dbReference type="Proteomes" id="UP000244727">
    <property type="component" value="Chromosome"/>
</dbReference>
<evidence type="ECO:0000313" key="3">
    <source>
        <dbReference type="EMBL" id="AWB26648.1"/>
    </source>
</evidence>
<evidence type="ECO:0000313" key="4">
    <source>
        <dbReference type="Proteomes" id="UP000244727"/>
    </source>
</evidence>
<name>A0A2R4WYN8_9EURY</name>
<feature type="domain" description="DUF8054" evidence="2">
    <location>
        <begin position="13"/>
        <end position="135"/>
    </location>
</feature>
<dbReference type="AlphaFoldDB" id="A0A2R4WYN8"/>
<dbReference type="Pfam" id="PF26238">
    <property type="entry name" value="DUF8054_M"/>
    <property type="match status" value="1"/>
</dbReference>
<dbReference type="RefSeq" id="WP_108381017.1">
    <property type="nucleotide sequence ID" value="NZ_CP028858.1"/>
</dbReference>
<dbReference type="InterPro" id="IPR058775">
    <property type="entry name" value="DUF8054_M"/>
</dbReference>
<feature type="domain" description="DUF8054" evidence="1">
    <location>
        <begin position="138"/>
        <end position="177"/>
    </location>
</feature>
<dbReference type="EMBL" id="CP028858">
    <property type="protein sequence ID" value="AWB26648.1"/>
    <property type="molecule type" value="Genomic_DNA"/>
</dbReference>
<evidence type="ECO:0000259" key="1">
    <source>
        <dbReference type="Pfam" id="PF26237"/>
    </source>
</evidence>
<proteinExistence type="predicted"/>
<dbReference type="Pfam" id="PF26237">
    <property type="entry name" value="DUF8054_C"/>
    <property type="match status" value="1"/>
</dbReference>
<keyword evidence="4" id="KW-1185">Reference proteome</keyword>
<dbReference type="GeneID" id="36511327"/>
<gene>
    <name evidence="3" type="ORF">HARCEL1_02430</name>
</gene>
<evidence type="ECO:0000259" key="2">
    <source>
        <dbReference type="Pfam" id="PF26238"/>
    </source>
</evidence>
<protein>
    <submittedName>
        <fullName evidence="3">Uncharacterized protein</fullName>
    </submittedName>
</protein>
<accession>A0A2R4WYN8</accession>
<sequence length="183" mass="20368">MSEESATETDELDLESLLIENGILELNDDGTDLIFTDAFDEQMRAELDAVNDREVARERLLDLLKEQADPDAEVKFDQFPHAFRVLVDGIPAGVYPSEAALYADVSAAAIVEEYIDEWDSFEITEKGEILSGIRVFLEICPACGEEVTFKTEEVESCCGHYQTAAISCNNCGDRLYESPPLDE</sequence>
<dbReference type="KEGG" id="harc:HARCEL1_02430"/>
<organism evidence="3 4">
    <name type="scientific">Halococcoides cellulosivorans</name>
    <dbReference type="NCBI Taxonomy" id="1679096"/>
    <lineage>
        <taxon>Archaea</taxon>
        <taxon>Methanobacteriati</taxon>
        <taxon>Methanobacteriota</taxon>
        <taxon>Stenosarchaea group</taxon>
        <taxon>Halobacteria</taxon>
        <taxon>Halobacteriales</taxon>
        <taxon>Haloarculaceae</taxon>
        <taxon>Halococcoides</taxon>
    </lineage>
</organism>
<dbReference type="InterPro" id="IPR058675">
    <property type="entry name" value="DUF8054_C"/>
</dbReference>